<dbReference type="InterPro" id="IPR005152">
    <property type="entry name" value="Lipase_secreted"/>
</dbReference>
<proteinExistence type="predicted"/>
<reference evidence="3" key="1">
    <citation type="journal article" date="2019" name="Int. J. Syst. Evol. Microbiol.">
        <title>The Global Catalogue of Microorganisms (GCM) 10K type strain sequencing project: providing services to taxonomists for standard genome sequencing and annotation.</title>
        <authorList>
            <consortium name="The Broad Institute Genomics Platform"/>
            <consortium name="The Broad Institute Genome Sequencing Center for Infectious Disease"/>
            <person name="Wu L."/>
            <person name="Ma J."/>
        </authorList>
    </citation>
    <scope>NUCLEOTIDE SEQUENCE [LARGE SCALE GENOMIC DNA]</scope>
    <source>
        <strain evidence="3">CCUG 50873</strain>
    </source>
</reference>
<keyword evidence="3" id="KW-1185">Reference proteome</keyword>
<organism evidence="2 3">
    <name type="scientific">Williamsia deligens</name>
    <dbReference type="NCBI Taxonomy" id="321325"/>
    <lineage>
        <taxon>Bacteria</taxon>
        <taxon>Bacillati</taxon>
        <taxon>Actinomycetota</taxon>
        <taxon>Actinomycetes</taxon>
        <taxon>Mycobacteriales</taxon>
        <taxon>Nocardiaceae</taxon>
        <taxon>Williamsia</taxon>
    </lineage>
</organism>
<feature type="chain" id="PRO_5047147646" evidence="1">
    <location>
        <begin position="27"/>
        <end position="400"/>
    </location>
</feature>
<keyword evidence="2" id="KW-0378">Hydrolase</keyword>
<protein>
    <submittedName>
        <fullName evidence="2">Alpha/beta hydrolase family protein</fullName>
        <ecNumber evidence="2">3.4.-.-</ecNumber>
    </submittedName>
</protein>
<name>A0ABW3G5W1_9NOCA</name>
<dbReference type="SUPFAM" id="SSF53474">
    <property type="entry name" value="alpha/beta-Hydrolases"/>
    <property type="match status" value="1"/>
</dbReference>
<dbReference type="EC" id="3.4.-.-" evidence="2"/>
<dbReference type="PANTHER" id="PTHR34853">
    <property type="match status" value="1"/>
</dbReference>
<dbReference type="InterPro" id="IPR029058">
    <property type="entry name" value="AB_hydrolase_fold"/>
</dbReference>
<feature type="signal peptide" evidence="1">
    <location>
        <begin position="1"/>
        <end position="26"/>
    </location>
</feature>
<accession>A0ABW3G5W1</accession>
<dbReference type="Pfam" id="PF03583">
    <property type="entry name" value="LIP"/>
    <property type="match status" value="1"/>
</dbReference>
<evidence type="ECO:0000313" key="3">
    <source>
        <dbReference type="Proteomes" id="UP001597068"/>
    </source>
</evidence>
<dbReference type="RefSeq" id="WP_253646397.1">
    <property type="nucleotide sequence ID" value="NZ_BAAAMO010000002.1"/>
</dbReference>
<dbReference type="EMBL" id="JBHTIL010000001">
    <property type="protein sequence ID" value="MFD0925669.1"/>
    <property type="molecule type" value="Genomic_DNA"/>
</dbReference>
<dbReference type="Proteomes" id="UP001597068">
    <property type="component" value="Unassembled WGS sequence"/>
</dbReference>
<dbReference type="PIRSF" id="PIRSF029171">
    <property type="entry name" value="Esterase_LipA"/>
    <property type="match status" value="1"/>
</dbReference>
<comment type="caution">
    <text evidence="2">The sequence shown here is derived from an EMBL/GenBank/DDBJ whole genome shotgun (WGS) entry which is preliminary data.</text>
</comment>
<gene>
    <name evidence="2" type="ORF">ACFQ04_07945</name>
</gene>
<evidence type="ECO:0000256" key="1">
    <source>
        <dbReference type="SAM" id="SignalP"/>
    </source>
</evidence>
<dbReference type="Gene3D" id="3.40.50.1820">
    <property type="entry name" value="alpha/beta hydrolase"/>
    <property type="match status" value="2"/>
</dbReference>
<dbReference type="GO" id="GO:0016787">
    <property type="term" value="F:hydrolase activity"/>
    <property type="evidence" value="ECO:0007669"/>
    <property type="project" value="UniProtKB-KW"/>
</dbReference>
<sequence length="400" mass="42244">MISPHRWVTAALAVAATFAVVSPAAAEPDVLPTPPPIWSGLDARDHTGPIPQRAGTLIEQRPLDRRLWLPDAGSATRILYSTTDGLGRRAVSTGSITVPRGTPPAGGWPMLAWAHGTVGMGDDCAPSAQRPSADDIGYLGHWLRRGYAIVATDYVGQGTPGPLYYLDSTTAAHSVVDSVVAARAGGLPLARRWATLGHSQGGAAALAAARNAPDFSAGSGLDFRGGLATGVPADLESILPTLGPQFPPVVLPRALNAYVLYILAGFRSARPDLRIDDLLTVRGRSLVDRANSACGRELRPFTQGLDLRTLFRRPLASIPDAYGAIRRYLGTPDSGYTRPVFIGQGLADVNVPAPSALSLATQMTAHRQPLELHVYPAADHPGVLTAVLPDADRFLARILR</sequence>
<evidence type="ECO:0000313" key="2">
    <source>
        <dbReference type="EMBL" id="MFD0925669.1"/>
    </source>
</evidence>
<keyword evidence="1" id="KW-0732">Signal</keyword>
<dbReference type="PANTHER" id="PTHR34853:SF1">
    <property type="entry name" value="LIPASE 5"/>
    <property type="match status" value="1"/>
</dbReference>